<proteinExistence type="predicted"/>
<dbReference type="InterPro" id="IPR012337">
    <property type="entry name" value="RNaseH-like_sf"/>
</dbReference>
<dbReference type="Proteomes" id="UP000465302">
    <property type="component" value="Unassembled WGS sequence"/>
</dbReference>
<dbReference type="SUPFAM" id="SSF46689">
    <property type="entry name" value="Homeodomain-like"/>
    <property type="match status" value="1"/>
</dbReference>
<dbReference type="GO" id="GO:0003676">
    <property type="term" value="F:nucleic acid binding"/>
    <property type="evidence" value="ECO:0007669"/>
    <property type="project" value="InterPro"/>
</dbReference>
<dbReference type="PANTHER" id="PTHR35004:SF6">
    <property type="entry name" value="TRANSPOSASE"/>
    <property type="match status" value="1"/>
</dbReference>
<name>A0A7I9W337_MYCAG</name>
<protein>
    <submittedName>
        <fullName evidence="2">IS481 family transposase</fullName>
    </submittedName>
</protein>
<evidence type="ECO:0000313" key="3">
    <source>
        <dbReference type="Proteomes" id="UP000465302"/>
    </source>
</evidence>
<dbReference type="RefSeq" id="WP_163701360.1">
    <property type="nucleotide sequence ID" value="NZ_BLKS01000001.1"/>
</dbReference>
<dbReference type="InterPro" id="IPR036397">
    <property type="entry name" value="RNaseH_sf"/>
</dbReference>
<gene>
    <name evidence="2" type="ORF">MAGR_30570</name>
</gene>
<dbReference type="AlphaFoldDB" id="A0A7I9W337"/>
<dbReference type="GO" id="GO:0015074">
    <property type="term" value="P:DNA integration"/>
    <property type="evidence" value="ECO:0007669"/>
    <property type="project" value="InterPro"/>
</dbReference>
<dbReference type="InterPro" id="IPR047656">
    <property type="entry name" value="IS481-like_transpos"/>
</dbReference>
<feature type="domain" description="Integrase catalytic" evidence="1">
    <location>
        <begin position="145"/>
        <end position="325"/>
    </location>
</feature>
<dbReference type="Pfam" id="PF00665">
    <property type="entry name" value="rve"/>
    <property type="match status" value="1"/>
</dbReference>
<dbReference type="InterPro" id="IPR001584">
    <property type="entry name" value="Integrase_cat-core"/>
</dbReference>
<comment type="caution">
    <text evidence="2">The sequence shown here is derived from an EMBL/GenBank/DDBJ whole genome shotgun (WGS) entry which is preliminary data.</text>
</comment>
<dbReference type="PROSITE" id="PS50994">
    <property type="entry name" value="INTEGRASE"/>
    <property type="match status" value="1"/>
</dbReference>
<dbReference type="PANTHER" id="PTHR35004">
    <property type="entry name" value="TRANSPOSASE RV3428C-RELATED"/>
    <property type="match status" value="1"/>
</dbReference>
<organism evidence="2 3">
    <name type="scientific">Mycolicibacterium agri</name>
    <name type="common">Mycobacterium agri</name>
    <dbReference type="NCBI Taxonomy" id="36811"/>
    <lineage>
        <taxon>Bacteria</taxon>
        <taxon>Bacillati</taxon>
        <taxon>Actinomycetota</taxon>
        <taxon>Actinomycetes</taxon>
        <taxon>Mycobacteriales</taxon>
        <taxon>Mycobacteriaceae</taxon>
        <taxon>Mycolicibacterium</taxon>
    </lineage>
</organism>
<dbReference type="SUPFAM" id="SSF53098">
    <property type="entry name" value="Ribonuclease H-like"/>
    <property type="match status" value="1"/>
</dbReference>
<sequence length="330" mass="37690">MVHGNAVLTPKGRLLLARLIVEEGWPVVRAAEQFNVSWPTAKRWAMRYAAMGSAGMSDRSSRPHHSPNRTSQELVRKIVHLRWRHRLSPLAIASRLSMSASTVHAVLVRCRLNRLSHIDIRTGEPIRRYEHDHPGALIHVDVKKLGNIPTGGGWRFVGRSQGQKNRHLMSGTKRSRYHQPLLGHAYVHTVVDDHSRVAYAEIHDDETADTAVAVLRRAVGWFSDRGVIVEAVLSDNGGCYRSHAWKQACADLGVKHRRTRPYRPQTNGKIERFHRSMADEWAFARHYRDERTRRSALPTWLHTYNHHRQHSAIGKVPPITRLTNLPGQYS</sequence>
<evidence type="ECO:0000313" key="2">
    <source>
        <dbReference type="EMBL" id="GFG51616.1"/>
    </source>
</evidence>
<dbReference type="InterPro" id="IPR024967">
    <property type="entry name" value="DNA-bd_IS481-type"/>
</dbReference>
<reference evidence="2 3" key="1">
    <citation type="journal article" date="2019" name="Emerg. Microbes Infect.">
        <title>Comprehensive subspecies identification of 175 nontuberculous mycobacteria species based on 7547 genomic profiles.</title>
        <authorList>
            <person name="Matsumoto Y."/>
            <person name="Kinjo T."/>
            <person name="Motooka D."/>
            <person name="Nabeya D."/>
            <person name="Jung N."/>
            <person name="Uechi K."/>
            <person name="Horii T."/>
            <person name="Iida T."/>
            <person name="Fujita J."/>
            <person name="Nakamura S."/>
        </authorList>
    </citation>
    <scope>NUCLEOTIDE SEQUENCE [LARGE SCALE GENOMIC DNA]</scope>
    <source>
        <strain evidence="2 3">JCM 6377</strain>
    </source>
</reference>
<dbReference type="NCBIfam" id="NF033577">
    <property type="entry name" value="transpos_IS481"/>
    <property type="match status" value="1"/>
</dbReference>
<dbReference type="EMBL" id="BLKS01000001">
    <property type="protein sequence ID" value="GFG51616.1"/>
    <property type="molecule type" value="Genomic_DNA"/>
</dbReference>
<evidence type="ECO:0000259" key="1">
    <source>
        <dbReference type="PROSITE" id="PS50994"/>
    </source>
</evidence>
<dbReference type="InterPro" id="IPR009057">
    <property type="entry name" value="Homeodomain-like_sf"/>
</dbReference>
<dbReference type="Pfam" id="PF13011">
    <property type="entry name" value="LZ_Tnp_IS481"/>
    <property type="match status" value="1"/>
</dbReference>
<dbReference type="Gene3D" id="3.30.420.10">
    <property type="entry name" value="Ribonuclease H-like superfamily/Ribonuclease H"/>
    <property type="match status" value="1"/>
</dbReference>
<accession>A0A7I9W337</accession>